<dbReference type="InterPro" id="IPR025322">
    <property type="entry name" value="PADRE_dom"/>
</dbReference>
<dbReference type="Pfam" id="PF14009">
    <property type="entry name" value="PADRE"/>
    <property type="match status" value="1"/>
</dbReference>
<dbReference type="EMBL" id="CM031822">
    <property type="protein sequence ID" value="KAG6629850.1"/>
    <property type="molecule type" value="Genomic_DNA"/>
</dbReference>
<evidence type="ECO:0000313" key="2">
    <source>
        <dbReference type="Proteomes" id="UP000811609"/>
    </source>
</evidence>
<evidence type="ECO:0000313" key="1">
    <source>
        <dbReference type="EMBL" id="KAG6629850.1"/>
    </source>
</evidence>
<name>A0A8T1NM31_CARIL</name>
<dbReference type="Proteomes" id="UP000811609">
    <property type="component" value="Chromosome 14"/>
</dbReference>
<organism evidence="1 2">
    <name type="scientific">Carya illinoinensis</name>
    <name type="common">Pecan</name>
    <dbReference type="NCBI Taxonomy" id="32201"/>
    <lineage>
        <taxon>Eukaryota</taxon>
        <taxon>Viridiplantae</taxon>
        <taxon>Streptophyta</taxon>
        <taxon>Embryophyta</taxon>
        <taxon>Tracheophyta</taxon>
        <taxon>Spermatophyta</taxon>
        <taxon>Magnoliopsida</taxon>
        <taxon>eudicotyledons</taxon>
        <taxon>Gunneridae</taxon>
        <taxon>Pentapetalae</taxon>
        <taxon>rosids</taxon>
        <taxon>fabids</taxon>
        <taxon>Fagales</taxon>
        <taxon>Juglandaceae</taxon>
        <taxon>Carya</taxon>
    </lineage>
</organism>
<dbReference type="AlphaFoldDB" id="A0A8T1NM31"/>
<keyword evidence="2" id="KW-1185">Reference proteome</keyword>
<accession>A0A8T1NM31</accession>
<comment type="caution">
    <text evidence="1">The sequence shown here is derived from an EMBL/GenBank/DDBJ whole genome shotgun (WGS) entry which is preliminary data.</text>
</comment>
<dbReference type="PANTHER" id="PTHR33052">
    <property type="entry name" value="DUF4228 DOMAIN PROTEIN-RELATED"/>
    <property type="match status" value="1"/>
</dbReference>
<reference evidence="1" key="1">
    <citation type="submission" date="2020-12" db="EMBL/GenBank/DDBJ databases">
        <title>WGS assembly of Carya illinoinensis cv. Pawnee.</title>
        <authorList>
            <person name="Platts A."/>
            <person name="Shu S."/>
            <person name="Wright S."/>
            <person name="Barry K."/>
            <person name="Edger P."/>
            <person name="Pires J.C."/>
            <person name="Schmutz J."/>
        </authorList>
    </citation>
    <scope>NUCLEOTIDE SEQUENCE</scope>
    <source>
        <tissue evidence="1">Leaf</tissue>
    </source>
</reference>
<protein>
    <submittedName>
        <fullName evidence="1">Uncharacterized protein</fullName>
    </submittedName>
</protein>
<sequence length="213" mass="23774">MGNAVSQCFRGNPSSPVKLIFWEGTTRILRGKHIAGEIMFEFPDKMVCHSDSFFIGHRVPALAIDDELQSGQTYLVLPIDTFACDHVISASSLAALGSSPKNSPINFGDCQRPFEYLKGADGRVLIKVVPEFITRLITRGKDVGSSNISTSPSNNYILCSTPELQKHYEQLVGTSKEQVWSPKLETIAEHKNIRFSPCRFIGLEWKQKEINEN</sequence>
<proteinExistence type="predicted"/>
<gene>
    <name evidence="1" type="ORF">CIPAW_14G113800</name>
</gene>